<organism evidence="2 3">
    <name type="scientific">Paenibacillus pinisoli</name>
    <dbReference type="NCBI Taxonomy" id="1276110"/>
    <lineage>
        <taxon>Bacteria</taxon>
        <taxon>Bacillati</taxon>
        <taxon>Bacillota</taxon>
        <taxon>Bacilli</taxon>
        <taxon>Bacillales</taxon>
        <taxon>Paenibacillaceae</taxon>
        <taxon>Paenibacillus</taxon>
    </lineage>
</organism>
<evidence type="ECO:0000313" key="2">
    <source>
        <dbReference type="EMBL" id="RJX37652.1"/>
    </source>
</evidence>
<sequence>MMREQQTVERTETKLVGYRVVVSLNQDLEEGIVVQLREKLSANRPVIPNQTNEGMYLVQIYPDGQWTPDIPFTSIVAVEVNEYDQEIEQFAKYTIPAGTFVEVTHLGPEADIGDTYDWISEQELSSSRCFDFEYWAPKAAFDQEDSTIHIYLPLESSESKPA</sequence>
<keyword evidence="3" id="KW-1185">Reference proteome</keyword>
<dbReference type="AlphaFoldDB" id="A0A3A6P9N0"/>
<dbReference type="Pfam" id="PF06445">
    <property type="entry name" value="GyrI-like"/>
    <property type="match status" value="1"/>
</dbReference>
<proteinExistence type="predicted"/>
<dbReference type="InterPro" id="IPR029442">
    <property type="entry name" value="GyrI-like"/>
</dbReference>
<dbReference type="InterPro" id="IPR010499">
    <property type="entry name" value="AraC_E-bd"/>
</dbReference>
<reference evidence="2 3" key="1">
    <citation type="submission" date="2018-09" db="EMBL/GenBank/DDBJ databases">
        <title>Paenibacillus aracenensis nov. sp. isolated from a cave in southern Spain.</title>
        <authorList>
            <person name="Jurado V."/>
            <person name="Gutierrez-Patricio S."/>
            <person name="Gonzalez-Pimentel J.L."/>
            <person name="Miller A.Z."/>
            <person name="Laiz L."/>
            <person name="Saiz-Jimenez C."/>
        </authorList>
    </citation>
    <scope>NUCLEOTIDE SEQUENCE [LARGE SCALE GENOMIC DNA]</scope>
    <source>
        <strain evidence="2 3">JCM 19203</strain>
    </source>
</reference>
<dbReference type="OrthoDB" id="2449587at2"/>
<feature type="domain" description="AraC effector-binding" evidence="1">
    <location>
        <begin position="3"/>
        <end position="155"/>
    </location>
</feature>
<protein>
    <recommendedName>
        <fullName evidence="1">AraC effector-binding domain-containing protein</fullName>
    </recommendedName>
</protein>
<evidence type="ECO:0000259" key="1">
    <source>
        <dbReference type="SMART" id="SM00871"/>
    </source>
</evidence>
<name>A0A3A6P9N0_9BACL</name>
<gene>
    <name evidence="2" type="ORF">D3P09_22015</name>
</gene>
<evidence type="ECO:0000313" key="3">
    <source>
        <dbReference type="Proteomes" id="UP000267798"/>
    </source>
</evidence>
<dbReference type="EMBL" id="QXQB01000005">
    <property type="protein sequence ID" value="RJX37652.1"/>
    <property type="molecule type" value="Genomic_DNA"/>
</dbReference>
<dbReference type="RefSeq" id="WP_120113577.1">
    <property type="nucleotide sequence ID" value="NZ_QXQB01000005.1"/>
</dbReference>
<dbReference type="Proteomes" id="UP000267798">
    <property type="component" value="Unassembled WGS sequence"/>
</dbReference>
<dbReference type="InterPro" id="IPR011256">
    <property type="entry name" value="Reg_factor_effector_dom_sf"/>
</dbReference>
<dbReference type="SMART" id="SM00871">
    <property type="entry name" value="AraC_E_bind"/>
    <property type="match status" value="1"/>
</dbReference>
<dbReference type="SUPFAM" id="SSF55136">
    <property type="entry name" value="Probable bacterial effector-binding domain"/>
    <property type="match status" value="1"/>
</dbReference>
<dbReference type="Gene3D" id="3.20.80.10">
    <property type="entry name" value="Regulatory factor, effector binding domain"/>
    <property type="match status" value="1"/>
</dbReference>
<comment type="caution">
    <text evidence="2">The sequence shown here is derived from an EMBL/GenBank/DDBJ whole genome shotgun (WGS) entry which is preliminary data.</text>
</comment>
<accession>A0A3A6P9N0</accession>